<dbReference type="PROSITE" id="PS50090">
    <property type="entry name" value="MYB_LIKE"/>
    <property type="match status" value="1"/>
</dbReference>
<dbReference type="AlphaFoldDB" id="A0A1J9RKE9"/>
<dbReference type="GO" id="GO:0003677">
    <property type="term" value="F:DNA binding"/>
    <property type="evidence" value="ECO:0007669"/>
    <property type="project" value="UniProtKB-KW"/>
</dbReference>
<sequence length="420" mass="48029">MTLEEESFLEKWILSMDERGQPPRVTVHATANLILVNRDPTVTPPTVGINWVTRFLRRTPTLKTRFSQSYYYKRALCEDPKVIREWFRLVQHTIQNEERQSSFPEHTQHRMVAVEIRAADEDDRAKLQSQRRKSGRMIMDEGEERQSSLPERTRHHMVAVGIPATPSCSTPAFGHDPGTVHDEETTKRPTRDIGNSPSHDGNECSDNDDEEEDDEGDEDYTVSEDESEAGDRAPKRQRIISEVPTEDSKGDSKEGRSRSPAKSTASAQMASGEVVAYNKRDHPAAGRSTKGYEERLRRWSKEEDERLLAMVNKDCPWGEIEKNFLRRTAVSLHQRVSILRKSNKLNSGALEYILTKALPSPVKANNVWYDIYYSALYRDFTFVKLRWEFLQKVLKSIRVHMTDDPIVLDDGSGGNADPAL</sequence>
<dbReference type="EMBL" id="LGTZ01000009">
    <property type="protein sequence ID" value="OJD28444.1"/>
    <property type="molecule type" value="Genomic_DNA"/>
</dbReference>
<comment type="caution">
    <text evidence="5">The sequence shown here is derived from an EMBL/GenBank/DDBJ whole genome shotgun (WGS) entry which is preliminary data.</text>
</comment>
<dbReference type="Gene3D" id="1.10.10.60">
    <property type="entry name" value="Homeodomain-like"/>
    <property type="match status" value="1"/>
</dbReference>
<dbReference type="InterPro" id="IPR001005">
    <property type="entry name" value="SANT/Myb"/>
</dbReference>
<dbReference type="InterPro" id="IPR006600">
    <property type="entry name" value="HTH_CenpB_DNA-bd_dom"/>
</dbReference>
<proteinExistence type="predicted"/>
<accession>A0A1J9RKE9</accession>
<feature type="domain" description="Myb-like" evidence="3">
    <location>
        <begin position="298"/>
        <end position="335"/>
    </location>
</feature>
<dbReference type="Proteomes" id="UP000242791">
    <property type="component" value="Unassembled WGS sequence"/>
</dbReference>
<feature type="compositionally biased region" description="Basic and acidic residues" evidence="2">
    <location>
        <begin position="278"/>
        <end position="292"/>
    </location>
</feature>
<dbReference type="SUPFAM" id="SSF46689">
    <property type="entry name" value="Homeodomain-like"/>
    <property type="match status" value="1"/>
</dbReference>
<evidence type="ECO:0000259" key="4">
    <source>
        <dbReference type="PROSITE" id="PS51253"/>
    </source>
</evidence>
<dbReference type="VEuPathDB" id="FungiDB:ACJ73_00160"/>
<feature type="compositionally biased region" description="Basic and acidic residues" evidence="2">
    <location>
        <begin position="246"/>
        <end position="257"/>
    </location>
</feature>
<organism evidence="5 6">
    <name type="scientific">Blastomyces percursus</name>
    <dbReference type="NCBI Taxonomy" id="1658174"/>
    <lineage>
        <taxon>Eukaryota</taxon>
        <taxon>Fungi</taxon>
        <taxon>Dikarya</taxon>
        <taxon>Ascomycota</taxon>
        <taxon>Pezizomycotina</taxon>
        <taxon>Eurotiomycetes</taxon>
        <taxon>Eurotiomycetidae</taxon>
        <taxon>Onygenales</taxon>
        <taxon>Ajellomycetaceae</taxon>
        <taxon>Blastomyces</taxon>
    </lineage>
</organism>
<keyword evidence="6" id="KW-1185">Reference proteome</keyword>
<gene>
    <name evidence="5" type="ORF">ACJ73_00160</name>
</gene>
<dbReference type="PROSITE" id="PS51253">
    <property type="entry name" value="HTH_CENPB"/>
    <property type="match status" value="1"/>
</dbReference>
<feature type="domain" description="HTH CENPB-type" evidence="4">
    <location>
        <begin position="1"/>
        <end position="65"/>
    </location>
</feature>
<feature type="compositionally biased region" description="Polar residues" evidence="2">
    <location>
        <begin position="260"/>
        <end position="269"/>
    </location>
</feature>
<dbReference type="CDD" id="cd00167">
    <property type="entry name" value="SANT"/>
    <property type="match status" value="1"/>
</dbReference>
<keyword evidence="1" id="KW-0238">DNA-binding</keyword>
<evidence type="ECO:0008006" key="7">
    <source>
        <dbReference type="Google" id="ProtNLM"/>
    </source>
</evidence>
<dbReference type="OrthoDB" id="2143914at2759"/>
<name>A0A1J9RKE9_9EURO</name>
<feature type="compositionally biased region" description="Acidic residues" evidence="2">
    <location>
        <begin position="203"/>
        <end position="228"/>
    </location>
</feature>
<evidence type="ECO:0000313" key="6">
    <source>
        <dbReference type="Proteomes" id="UP000242791"/>
    </source>
</evidence>
<evidence type="ECO:0000256" key="1">
    <source>
        <dbReference type="ARBA" id="ARBA00023125"/>
    </source>
</evidence>
<evidence type="ECO:0000256" key="2">
    <source>
        <dbReference type="SAM" id="MobiDB-lite"/>
    </source>
</evidence>
<feature type="compositionally biased region" description="Basic and acidic residues" evidence="2">
    <location>
        <begin position="178"/>
        <end position="191"/>
    </location>
</feature>
<dbReference type="Pfam" id="PF03221">
    <property type="entry name" value="HTH_Tnp_Tc5"/>
    <property type="match status" value="1"/>
</dbReference>
<protein>
    <recommendedName>
        <fullName evidence="7">HTH CENPB-type domain-containing protein</fullName>
    </recommendedName>
</protein>
<evidence type="ECO:0000259" key="3">
    <source>
        <dbReference type="PROSITE" id="PS50090"/>
    </source>
</evidence>
<feature type="region of interest" description="Disordered" evidence="2">
    <location>
        <begin position="119"/>
        <end position="292"/>
    </location>
</feature>
<reference evidence="5 6" key="1">
    <citation type="submission" date="2015-08" db="EMBL/GenBank/DDBJ databases">
        <title>Emmonsia species relationships and genome sequence.</title>
        <authorList>
            <person name="Cuomo C.A."/>
            <person name="Schwartz I.S."/>
            <person name="Kenyon C."/>
            <person name="De Hoog G.S."/>
            <person name="Govender N.P."/>
            <person name="Botha A."/>
            <person name="Moreno L."/>
            <person name="De Vries M."/>
            <person name="Munoz J.F."/>
            <person name="Stielow J.B."/>
        </authorList>
    </citation>
    <scope>NUCLEOTIDE SEQUENCE [LARGE SCALE GENOMIC DNA]</scope>
    <source>
        <strain evidence="5 6">EI222</strain>
    </source>
</reference>
<dbReference type="InterPro" id="IPR009057">
    <property type="entry name" value="Homeodomain-like_sf"/>
</dbReference>
<evidence type="ECO:0000313" key="5">
    <source>
        <dbReference type="EMBL" id="OJD28444.1"/>
    </source>
</evidence>